<sequence>MSQNRNHELILVLDFGAQYSKLIARRVRECNVYSEVLPYNVSVDRIKELNPKGIIFSGGPASVYVEDAPYVDEEIFELGVPIFGICYGMQIMCHTLPGGKVERAESREYGRAMMHVKNKMDIFTDLGEELECWMSHGDRVTEVPTGFEIIGYTENSPAAAVGNQDKGFYGVQFHPEVVHTPRGTEIINNFLYNVCKCQGDWTTTNYIEETVAEIKERVGDAQVICGLSGGVDSSVAAALVHKAIGDQLTCIFVDHGLLRKNEGQEVEETFTKEFDINLVYVHAQERFLSKLAGVADPEEKRKIIGNEFIRVFEEESAKVGNAKFLVQGTIYSDVIESGGSEGASTIKSHHNVGGLPEDMEFKLIEPLRELFKDEVREVGSELGLPDEIVWRQPFPGPGLGIRVLGEVTADKLEILKEADYIYREEIKNAGLGREIWQYFAVLPPMRSVGVMGDGRTYCYTIGLRAVKSKDAMTADWARIPYEVLEKISTRITNEVPQVNRVVYDITSKPPATIEWE</sequence>
<dbReference type="InterPro" id="IPR025777">
    <property type="entry name" value="GMPS_ATP_PPase_dom"/>
</dbReference>
<dbReference type="Gene3D" id="3.30.300.10">
    <property type="match status" value="1"/>
</dbReference>
<comment type="function">
    <text evidence="1 9">Catalyzes the synthesis of GMP from XMP.</text>
</comment>
<reference evidence="12 13" key="2">
    <citation type="submission" date="2016-08" db="EMBL/GenBank/DDBJ databases">
        <title>Orenia metallireducens sp. nov. strain Z6, a Novel Metal-reducing Firmicute from the Deep Subsurface.</title>
        <authorList>
            <person name="Maxim B.I."/>
            <person name="Kenneth K."/>
            <person name="Flynn T.M."/>
            <person name="Oloughlin E.J."/>
            <person name="Locke R.A."/>
            <person name="Weber J.R."/>
            <person name="Egan S.M."/>
            <person name="Mackie R.I."/>
            <person name="Cann I.K."/>
        </authorList>
    </citation>
    <scope>NUCLEOTIDE SEQUENCE [LARGE SCALE GENOMIC DNA]</scope>
    <source>
        <strain evidence="12 13">Z6</strain>
    </source>
</reference>
<feature type="binding site" evidence="10">
    <location>
        <begin position="228"/>
        <end position="234"/>
    </location>
    <ligand>
        <name>ATP</name>
        <dbReference type="ChEBI" id="CHEBI:30616"/>
    </ligand>
</feature>
<dbReference type="OrthoDB" id="9802219at2"/>
<dbReference type="PROSITE" id="PS51273">
    <property type="entry name" value="GATASE_TYPE_1"/>
    <property type="match status" value="1"/>
</dbReference>
<dbReference type="FunFam" id="3.40.50.880:FF:000001">
    <property type="entry name" value="GMP synthase [glutamine-hydrolyzing]"/>
    <property type="match status" value="1"/>
</dbReference>
<dbReference type="HAMAP" id="MF_00344">
    <property type="entry name" value="GMP_synthase"/>
    <property type="match status" value="1"/>
</dbReference>
<dbReference type="InterPro" id="IPR022955">
    <property type="entry name" value="GMP_synthase"/>
</dbReference>
<evidence type="ECO:0000256" key="7">
    <source>
        <dbReference type="ARBA" id="ARBA00022840"/>
    </source>
</evidence>
<evidence type="ECO:0000256" key="6">
    <source>
        <dbReference type="ARBA" id="ARBA00022755"/>
    </source>
</evidence>
<dbReference type="InterPro" id="IPR004739">
    <property type="entry name" value="GMP_synth_GATase"/>
</dbReference>
<gene>
    <name evidence="9" type="primary">guaA</name>
    <name evidence="12" type="ORF">U472_04055</name>
</gene>
<dbReference type="PRINTS" id="PR00096">
    <property type="entry name" value="GATASE"/>
</dbReference>
<evidence type="ECO:0000256" key="5">
    <source>
        <dbReference type="ARBA" id="ARBA00022749"/>
    </source>
</evidence>
<evidence type="ECO:0000313" key="13">
    <source>
        <dbReference type="Proteomes" id="UP000093514"/>
    </source>
</evidence>
<proteinExistence type="inferred from homology"/>
<keyword evidence="3 9" id="KW-0436">Ligase</keyword>
<feature type="active site" evidence="9">
    <location>
        <position position="176"/>
    </location>
</feature>
<comment type="subunit">
    <text evidence="9">Homodimer.</text>
</comment>
<dbReference type="Gene3D" id="3.40.50.620">
    <property type="entry name" value="HUPs"/>
    <property type="match status" value="1"/>
</dbReference>
<keyword evidence="5 9" id="KW-0332">GMP biosynthesis</keyword>
<evidence type="ECO:0000256" key="9">
    <source>
        <dbReference type="HAMAP-Rule" id="MF_00344"/>
    </source>
</evidence>
<dbReference type="RefSeq" id="WP_068715770.1">
    <property type="nucleotide sequence ID" value="NZ_LWDV01000007.1"/>
</dbReference>
<name>A0A1C0ABH9_9FIRM</name>
<feature type="domain" description="GMPS ATP-PPase" evidence="11">
    <location>
        <begin position="201"/>
        <end position="391"/>
    </location>
</feature>
<comment type="caution">
    <text evidence="12">The sequence shown here is derived from an EMBL/GenBank/DDBJ whole genome shotgun (WGS) entry which is preliminary data.</text>
</comment>
<accession>A0A1C0ABH9</accession>
<dbReference type="AlphaFoldDB" id="A0A1C0ABH9"/>
<dbReference type="NCBIfam" id="TIGR00888">
    <property type="entry name" value="guaA_Nterm"/>
    <property type="match status" value="1"/>
</dbReference>
<evidence type="ECO:0000256" key="1">
    <source>
        <dbReference type="ARBA" id="ARBA00002332"/>
    </source>
</evidence>
<dbReference type="PANTHER" id="PTHR11922">
    <property type="entry name" value="GMP SYNTHASE-RELATED"/>
    <property type="match status" value="1"/>
</dbReference>
<evidence type="ECO:0000256" key="2">
    <source>
        <dbReference type="ARBA" id="ARBA00005153"/>
    </source>
</evidence>
<evidence type="ECO:0000256" key="8">
    <source>
        <dbReference type="ARBA" id="ARBA00022962"/>
    </source>
</evidence>
<dbReference type="UniPathway" id="UPA00189">
    <property type="reaction ID" value="UER00296"/>
</dbReference>
<dbReference type="Pfam" id="PF02540">
    <property type="entry name" value="NAD_synthase"/>
    <property type="match status" value="1"/>
</dbReference>
<dbReference type="PRINTS" id="PR00097">
    <property type="entry name" value="ANTSNTHASEII"/>
</dbReference>
<dbReference type="PANTHER" id="PTHR11922:SF2">
    <property type="entry name" value="GMP SYNTHASE [GLUTAMINE-HYDROLYZING]"/>
    <property type="match status" value="1"/>
</dbReference>
<feature type="active site" description="Nucleophile" evidence="9">
    <location>
        <position position="86"/>
    </location>
</feature>
<dbReference type="Gene3D" id="3.40.50.880">
    <property type="match status" value="1"/>
</dbReference>
<evidence type="ECO:0000256" key="4">
    <source>
        <dbReference type="ARBA" id="ARBA00022741"/>
    </source>
</evidence>
<dbReference type="InterPro" id="IPR022310">
    <property type="entry name" value="NAD/GMP_synthase"/>
</dbReference>
<dbReference type="PROSITE" id="PS51553">
    <property type="entry name" value="GMPS_ATP_PPASE"/>
    <property type="match status" value="1"/>
</dbReference>
<reference evidence="13" key="1">
    <citation type="submission" date="2016-07" db="EMBL/GenBank/DDBJ databases">
        <authorList>
            <person name="Florea S."/>
            <person name="Webb J.S."/>
            <person name="Jaromczyk J."/>
            <person name="Schardl C.L."/>
        </authorList>
    </citation>
    <scope>NUCLEOTIDE SEQUENCE [LARGE SCALE GENOMIC DNA]</scope>
    <source>
        <strain evidence="13">Z6</strain>
    </source>
</reference>
<dbReference type="Proteomes" id="UP000093514">
    <property type="component" value="Unassembled WGS sequence"/>
</dbReference>
<dbReference type="FunFam" id="3.40.50.620:FF:000001">
    <property type="entry name" value="GMP synthase [glutamine-hydrolyzing]"/>
    <property type="match status" value="1"/>
</dbReference>
<dbReference type="FunFam" id="3.30.300.10:FF:000002">
    <property type="entry name" value="GMP synthase [glutamine-hydrolyzing]"/>
    <property type="match status" value="1"/>
</dbReference>
<organism evidence="12 13">
    <name type="scientific">Orenia metallireducens</name>
    <dbReference type="NCBI Taxonomy" id="1413210"/>
    <lineage>
        <taxon>Bacteria</taxon>
        <taxon>Bacillati</taxon>
        <taxon>Bacillota</taxon>
        <taxon>Clostridia</taxon>
        <taxon>Halanaerobiales</taxon>
        <taxon>Halobacteroidaceae</taxon>
        <taxon>Orenia</taxon>
    </lineage>
</organism>
<dbReference type="InterPro" id="IPR017926">
    <property type="entry name" value="GATASE"/>
</dbReference>
<dbReference type="NCBIfam" id="NF000848">
    <property type="entry name" value="PRK00074.1"/>
    <property type="match status" value="1"/>
</dbReference>
<protein>
    <recommendedName>
        <fullName evidence="9">GMP synthase [glutamine-hydrolyzing]</fullName>
        <ecNumber evidence="9">6.3.5.2</ecNumber>
    </recommendedName>
    <alternativeName>
        <fullName evidence="9">GMP synthetase</fullName>
    </alternativeName>
    <alternativeName>
        <fullName evidence="9">Glutamine amidotransferase</fullName>
    </alternativeName>
</protein>
<dbReference type="GO" id="GO:0003921">
    <property type="term" value="F:GMP synthase activity"/>
    <property type="evidence" value="ECO:0007669"/>
    <property type="project" value="InterPro"/>
</dbReference>
<keyword evidence="4 9" id="KW-0547">Nucleotide-binding</keyword>
<evidence type="ECO:0000313" key="12">
    <source>
        <dbReference type="EMBL" id="OCL27733.1"/>
    </source>
</evidence>
<comment type="pathway">
    <text evidence="2 9">Purine metabolism; GMP biosynthesis; GMP from XMP (L-Gln route): step 1/1.</text>
</comment>
<dbReference type="NCBIfam" id="TIGR00884">
    <property type="entry name" value="guaA_Cterm"/>
    <property type="match status" value="1"/>
</dbReference>
<dbReference type="EMBL" id="LWDV01000007">
    <property type="protein sequence ID" value="OCL27733.1"/>
    <property type="molecule type" value="Genomic_DNA"/>
</dbReference>
<dbReference type="SUPFAM" id="SSF52402">
    <property type="entry name" value="Adenine nucleotide alpha hydrolases-like"/>
    <property type="match status" value="1"/>
</dbReference>
<evidence type="ECO:0000256" key="10">
    <source>
        <dbReference type="PROSITE-ProRule" id="PRU00886"/>
    </source>
</evidence>
<keyword evidence="6 9" id="KW-0658">Purine biosynthesis</keyword>
<dbReference type="EC" id="6.3.5.2" evidence="9"/>
<dbReference type="CDD" id="cd01997">
    <property type="entry name" value="GMP_synthase_C"/>
    <property type="match status" value="1"/>
</dbReference>
<comment type="catalytic activity">
    <reaction evidence="9">
        <text>XMP + L-glutamine + ATP + H2O = GMP + L-glutamate + AMP + diphosphate + 2 H(+)</text>
        <dbReference type="Rhea" id="RHEA:11680"/>
        <dbReference type="ChEBI" id="CHEBI:15377"/>
        <dbReference type="ChEBI" id="CHEBI:15378"/>
        <dbReference type="ChEBI" id="CHEBI:29985"/>
        <dbReference type="ChEBI" id="CHEBI:30616"/>
        <dbReference type="ChEBI" id="CHEBI:33019"/>
        <dbReference type="ChEBI" id="CHEBI:57464"/>
        <dbReference type="ChEBI" id="CHEBI:58115"/>
        <dbReference type="ChEBI" id="CHEBI:58359"/>
        <dbReference type="ChEBI" id="CHEBI:456215"/>
        <dbReference type="EC" id="6.3.5.2"/>
    </reaction>
</comment>
<evidence type="ECO:0000259" key="11">
    <source>
        <dbReference type="PROSITE" id="PS51553"/>
    </source>
</evidence>
<feature type="active site" evidence="9">
    <location>
        <position position="174"/>
    </location>
</feature>
<dbReference type="SUPFAM" id="SSF52317">
    <property type="entry name" value="Class I glutamine amidotransferase-like"/>
    <property type="match status" value="1"/>
</dbReference>
<evidence type="ECO:0000256" key="3">
    <source>
        <dbReference type="ARBA" id="ARBA00022598"/>
    </source>
</evidence>
<keyword evidence="13" id="KW-1185">Reference proteome</keyword>
<dbReference type="InterPro" id="IPR001674">
    <property type="entry name" value="GMP_synth_C"/>
</dbReference>
<dbReference type="Pfam" id="PF00958">
    <property type="entry name" value="GMP_synt_C"/>
    <property type="match status" value="1"/>
</dbReference>
<dbReference type="InterPro" id="IPR029062">
    <property type="entry name" value="Class_I_gatase-like"/>
</dbReference>
<keyword evidence="8 9" id="KW-0315">Glutamine amidotransferase</keyword>
<keyword evidence="7 9" id="KW-0067">ATP-binding</keyword>
<dbReference type="InterPro" id="IPR014729">
    <property type="entry name" value="Rossmann-like_a/b/a_fold"/>
</dbReference>
<dbReference type="GO" id="GO:0005829">
    <property type="term" value="C:cytosol"/>
    <property type="evidence" value="ECO:0007669"/>
    <property type="project" value="TreeGrafter"/>
</dbReference>
<dbReference type="GO" id="GO:0005524">
    <property type="term" value="F:ATP binding"/>
    <property type="evidence" value="ECO:0007669"/>
    <property type="project" value="UniProtKB-UniRule"/>
</dbReference>
<dbReference type="Pfam" id="PF00117">
    <property type="entry name" value="GATase"/>
    <property type="match status" value="1"/>
</dbReference>
<dbReference type="CDD" id="cd01742">
    <property type="entry name" value="GATase1_GMP_Synthase"/>
    <property type="match status" value="1"/>
</dbReference>